<gene>
    <name evidence="2" type="ORF">FHW36_102280</name>
</gene>
<evidence type="ECO:0000313" key="2">
    <source>
        <dbReference type="EMBL" id="TWF42522.1"/>
    </source>
</evidence>
<comment type="caution">
    <text evidence="2">The sequence shown here is derived from an EMBL/GenBank/DDBJ whole genome shotgun (WGS) entry which is preliminary data.</text>
</comment>
<dbReference type="SUPFAM" id="SSF47336">
    <property type="entry name" value="ACP-like"/>
    <property type="match status" value="1"/>
</dbReference>
<proteinExistence type="predicted"/>
<dbReference type="RefSeq" id="WP_145666194.1">
    <property type="nucleotide sequence ID" value="NZ_VIWO01000002.1"/>
</dbReference>
<dbReference type="InterPro" id="IPR009081">
    <property type="entry name" value="PP-bd_ACP"/>
</dbReference>
<keyword evidence="3" id="KW-1185">Reference proteome</keyword>
<evidence type="ECO:0000313" key="3">
    <source>
        <dbReference type="Proteomes" id="UP000320811"/>
    </source>
</evidence>
<dbReference type="AlphaFoldDB" id="A0A561PWP1"/>
<dbReference type="Gene3D" id="1.10.1200.10">
    <property type="entry name" value="ACP-like"/>
    <property type="match status" value="1"/>
</dbReference>
<dbReference type="OrthoDB" id="677810at2"/>
<reference evidence="2 3" key="1">
    <citation type="submission" date="2019-06" db="EMBL/GenBank/DDBJ databases">
        <title>Sorghum-associated microbial communities from plants grown in Nebraska, USA.</title>
        <authorList>
            <person name="Schachtman D."/>
        </authorList>
    </citation>
    <scope>NUCLEOTIDE SEQUENCE [LARGE SCALE GENOMIC DNA]</scope>
    <source>
        <strain evidence="2 3">1209</strain>
    </source>
</reference>
<organism evidence="2 3">
    <name type="scientific">Chitinophaga polysaccharea</name>
    <dbReference type="NCBI Taxonomy" id="1293035"/>
    <lineage>
        <taxon>Bacteria</taxon>
        <taxon>Pseudomonadati</taxon>
        <taxon>Bacteroidota</taxon>
        <taxon>Chitinophagia</taxon>
        <taxon>Chitinophagales</taxon>
        <taxon>Chitinophagaceae</taxon>
        <taxon>Chitinophaga</taxon>
    </lineage>
</organism>
<sequence>MEVKDKIRAFIVKNMSVWDDDIVLADTDNIFEKGFVNSLFAMQLLNFAEQEFNITIDNSEIDIANFSSVSNMEQLVTRKLLLLHAR</sequence>
<accession>A0A561PWP1</accession>
<evidence type="ECO:0000259" key="1">
    <source>
        <dbReference type="PROSITE" id="PS50075"/>
    </source>
</evidence>
<name>A0A561PWP1_9BACT</name>
<dbReference type="InterPro" id="IPR036736">
    <property type="entry name" value="ACP-like_sf"/>
</dbReference>
<dbReference type="Pfam" id="PF00550">
    <property type="entry name" value="PP-binding"/>
    <property type="match status" value="1"/>
</dbReference>
<dbReference type="PROSITE" id="PS50075">
    <property type="entry name" value="CARRIER"/>
    <property type="match status" value="1"/>
</dbReference>
<protein>
    <submittedName>
        <fullName evidence="2">Phosphopantetheine binding protein</fullName>
    </submittedName>
</protein>
<dbReference type="EMBL" id="VIWO01000002">
    <property type="protein sequence ID" value="TWF42522.1"/>
    <property type="molecule type" value="Genomic_DNA"/>
</dbReference>
<feature type="domain" description="Carrier" evidence="1">
    <location>
        <begin position="1"/>
        <end position="80"/>
    </location>
</feature>
<dbReference type="Proteomes" id="UP000320811">
    <property type="component" value="Unassembled WGS sequence"/>
</dbReference>